<evidence type="ECO:0000313" key="3">
    <source>
        <dbReference type="Proteomes" id="UP000799439"/>
    </source>
</evidence>
<accession>A0A9P4ML72</accession>
<keyword evidence="1" id="KW-1133">Transmembrane helix</keyword>
<keyword evidence="3" id="KW-1185">Reference proteome</keyword>
<protein>
    <submittedName>
        <fullName evidence="2">Uncharacterized protein</fullName>
    </submittedName>
</protein>
<gene>
    <name evidence="2" type="ORF">K461DRAFT_314288</name>
</gene>
<reference evidence="2" key="1">
    <citation type="journal article" date="2020" name="Stud. Mycol.">
        <title>101 Dothideomycetes genomes: a test case for predicting lifestyles and emergence of pathogens.</title>
        <authorList>
            <person name="Haridas S."/>
            <person name="Albert R."/>
            <person name="Binder M."/>
            <person name="Bloem J."/>
            <person name="Labutti K."/>
            <person name="Salamov A."/>
            <person name="Andreopoulos B."/>
            <person name="Baker S."/>
            <person name="Barry K."/>
            <person name="Bills G."/>
            <person name="Bluhm B."/>
            <person name="Cannon C."/>
            <person name="Castanera R."/>
            <person name="Culley D."/>
            <person name="Daum C."/>
            <person name="Ezra D."/>
            <person name="Gonzalez J."/>
            <person name="Henrissat B."/>
            <person name="Kuo A."/>
            <person name="Liang C."/>
            <person name="Lipzen A."/>
            <person name="Lutzoni F."/>
            <person name="Magnuson J."/>
            <person name="Mondo S."/>
            <person name="Nolan M."/>
            <person name="Ohm R."/>
            <person name="Pangilinan J."/>
            <person name="Park H.-J."/>
            <person name="Ramirez L."/>
            <person name="Alfaro M."/>
            <person name="Sun H."/>
            <person name="Tritt A."/>
            <person name="Yoshinaga Y."/>
            <person name="Zwiers L.-H."/>
            <person name="Turgeon B."/>
            <person name="Goodwin S."/>
            <person name="Spatafora J."/>
            <person name="Crous P."/>
            <person name="Grigoriev I."/>
        </authorList>
    </citation>
    <scope>NUCLEOTIDE SEQUENCE</scope>
    <source>
        <strain evidence="2">CBS 260.36</strain>
    </source>
</reference>
<comment type="caution">
    <text evidence="2">The sequence shown here is derived from an EMBL/GenBank/DDBJ whole genome shotgun (WGS) entry which is preliminary data.</text>
</comment>
<name>A0A9P4ML72_9PEZI</name>
<dbReference type="EMBL" id="ML996088">
    <property type="protein sequence ID" value="KAF2151451.1"/>
    <property type="molecule type" value="Genomic_DNA"/>
</dbReference>
<evidence type="ECO:0000256" key="1">
    <source>
        <dbReference type="SAM" id="Phobius"/>
    </source>
</evidence>
<keyword evidence="1" id="KW-0472">Membrane</keyword>
<dbReference type="AlphaFoldDB" id="A0A9P4ML72"/>
<keyword evidence="1" id="KW-0812">Transmembrane</keyword>
<organism evidence="2 3">
    <name type="scientific">Myriangium duriaei CBS 260.36</name>
    <dbReference type="NCBI Taxonomy" id="1168546"/>
    <lineage>
        <taxon>Eukaryota</taxon>
        <taxon>Fungi</taxon>
        <taxon>Dikarya</taxon>
        <taxon>Ascomycota</taxon>
        <taxon>Pezizomycotina</taxon>
        <taxon>Dothideomycetes</taxon>
        <taxon>Dothideomycetidae</taxon>
        <taxon>Myriangiales</taxon>
        <taxon>Myriangiaceae</taxon>
        <taxon>Myriangium</taxon>
    </lineage>
</organism>
<proteinExistence type="predicted"/>
<evidence type="ECO:0000313" key="2">
    <source>
        <dbReference type="EMBL" id="KAF2151451.1"/>
    </source>
</evidence>
<dbReference type="Proteomes" id="UP000799439">
    <property type="component" value="Unassembled WGS sequence"/>
</dbReference>
<sequence>MTKLSIATVPGAEGQIDKKMVPAAKGGVRTVSGRPIVVHGFPTLGHSHRLPHHGNPAAPPKNNFTLRCVLWYSTSRTSWAFDSGTPQQADSFHHDGVMGARRWFNQNVLCYTLFAGCFGYGATVFCPTLTVDRYWR</sequence>
<feature type="transmembrane region" description="Helical" evidence="1">
    <location>
        <begin position="108"/>
        <end position="130"/>
    </location>
</feature>